<dbReference type="RefSeq" id="WP_207107809.1">
    <property type="nucleotide sequence ID" value="NZ_JAFLVR010000015.1"/>
</dbReference>
<protein>
    <submittedName>
        <fullName evidence="1">Uncharacterized protein</fullName>
    </submittedName>
</protein>
<dbReference type="EMBL" id="JAFLVR010000015">
    <property type="protein sequence ID" value="MBO0452031.1"/>
    <property type="molecule type" value="Genomic_DNA"/>
</dbReference>
<comment type="caution">
    <text evidence="1">The sequence shown here is derived from an EMBL/GenBank/DDBJ whole genome shotgun (WGS) entry which is preliminary data.</text>
</comment>
<evidence type="ECO:0000313" key="1">
    <source>
        <dbReference type="EMBL" id="MBO0452031.1"/>
    </source>
</evidence>
<name>A0ABS3HEZ8_9ENTE</name>
<reference evidence="1 2" key="1">
    <citation type="submission" date="2021-03" db="EMBL/GenBank/DDBJ databases">
        <title>Enterococcal diversity collection.</title>
        <authorList>
            <person name="Gilmore M.S."/>
            <person name="Schwartzman J."/>
            <person name="Van Tyne D."/>
            <person name="Martin M."/>
            <person name="Earl A.M."/>
            <person name="Manson A.L."/>
            <person name="Straub T."/>
            <person name="Salamzade R."/>
            <person name="Saavedra J."/>
            <person name="Lebreton F."/>
            <person name="Prichula J."/>
            <person name="Schaufler K."/>
            <person name="Gaca A."/>
            <person name="Sgardioli B."/>
            <person name="Wagenaar J."/>
            <person name="Strong T."/>
        </authorList>
    </citation>
    <scope>NUCLEOTIDE SEQUENCE [LARGE SCALE GENOMIC DNA]</scope>
    <source>
        <strain evidence="1 2">MJM16</strain>
    </source>
</reference>
<accession>A0ABS3HEZ8</accession>
<organism evidence="1 2">
    <name type="scientific">Candidatus Enterococcus murrayae</name>
    <dbReference type="NCBI Taxonomy" id="2815321"/>
    <lineage>
        <taxon>Bacteria</taxon>
        <taxon>Bacillati</taxon>
        <taxon>Bacillota</taxon>
        <taxon>Bacilli</taxon>
        <taxon>Lactobacillales</taxon>
        <taxon>Enterococcaceae</taxon>
        <taxon>Enterococcus</taxon>
    </lineage>
</organism>
<dbReference type="Proteomes" id="UP000664495">
    <property type="component" value="Unassembled WGS sequence"/>
</dbReference>
<sequence>MDSFEYLDDKQWSLLWKRYLEEAFVFDPLTIHEICCIFPIPEKKGVLIFTDTDIHFSKDNALKTLHHFSSTHSFSDYQVLSTCLKKLGHFGTYKMPWVCPYFALFPLEAREQSAWINPLKIKKVFNYHGRHYALMTNGLCFVLPVYRRRFIARAEIACLVLATIRRGLFHYALEGEIPLDFLYLPDTPFAKTLGKRPCLKAFRTSIGEINRAYQQTYSLYHCEPLMYDPLDGQQISWL</sequence>
<gene>
    <name evidence="1" type="ORF">JZO85_07095</name>
</gene>
<proteinExistence type="predicted"/>
<evidence type="ECO:0000313" key="2">
    <source>
        <dbReference type="Proteomes" id="UP000664495"/>
    </source>
</evidence>
<keyword evidence="2" id="KW-1185">Reference proteome</keyword>